<evidence type="ECO:0000313" key="1">
    <source>
        <dbReference type="EMBL" id="QMV74466.1"/>
    </source>
</evidence>
<sequence length="266" mass="29593">MDINPDYPNILYGDLPMFARLLTAIHIACIDAGGEFFGVEYGDDDLQKFFDVSGHCYFAVEPTGGIEKAASTLKNAVLASVEKGELKLAVVRRSLAGDLSLLDSWIGAGDFEEWCNSRGISLGESWFELWKDDQEIFSSAAGTQDLKRRQYEGLYDSSDIQSLRDQLEKDGLDHLLEEVAALRSELERCKARDVKRVEEPVGPRSKTTYLNIIAAMLELIQMPRDGRTSDSAVIAELLDNYKDKPGISKATLENKFAEAKRSIRGT</sequence>
<dbReference type="AlphaFoldDB" id="A0A7G5EKE1"/>
<name>A0A7G5EKE1_9BURK</name>
<protein>
    <submittedName>
        <fullName evidence="1">Uncharacterized protein</fullName>
    </submittedName>
</protein>
<evidence type="ECO:0000313" key="2">
    <source>
        <dbReference type="Proteomes" id="UP000515240"/>
    </source>
</evidence>
<accession>A0A7G5EKE1</accession>
<reference evidence="1 2" key="1">
    <citation type="journal article" date="2020" name="G3 (Bethesda)">
        <title>CeMbio - The Caenorhabditis elegans Microbiome Resource.</title>
        <authorList>
            <person name="Dirksen P."/>
            <person name="Assie A."/>
            <person name="Zimmermann J."/>
            <person name="Zhang F."/>
            <person name="Tietje A.M."/>
            <person name="Marsh S.A."/>
            <person name="Felix M.A."/>
            <person name="Shapira M."/>
            <person name="Kaleta C."/>
            <person name="Schulenburg H."/>
            <person name="Samuel B."/>
        </authorList>
    </citation>
    <scope>NUCLEOTIDE SEQUENCE [LARGE SCALE GENOMIC DNA]</scope>
    <source>
        <strain evidence="1 2">BIGb0172</strain>
    </source>
</reference>
<organism evidence="1 2">
    <name type="scientific">Comamonas piscis</name>
    <dbReference type="NCBI Taxonomy" id="1562974"/>
    <lineage>
        <taxon>Bacteria</taxon>
        <taxon>Pseudomonadati</taxon>
        <taxon>Pseudomonadota</taxon>
        <taxon>Betaproteobacteria</taxon>
        <taxon>Burkholderiales</taxon>
        <taxon>Comamonadaceae</taxon>
        <taxon>Comamonas</taxon>
    </lineage>
</organism>
<dbReference type="KEGG" id="cpis:HS961_17400"/>
<keyword evidence="2" id="KW-1185">Reference proteome</keyword>
<dbReference type="EMBL" id="CP058554">
    <property type="protein sequence ID" value="QMV74466.1"/>
    <property type="molecule type" value="Genomic_DNA"/>
</dbReference>
<dbReference type="RefSeq" id="WP_182324155.1">
    <property type="nucleotide sequence ID" value="NZ_CP058554.1"/>
</dbReference>
<dbReference type="Proteomes" id="UP000515240">
    <property type="component" value="Chromosome"/>
</dbReference>
<proteinExistence type="predicted"/>
<gene>
    <name evidence="1" type="ORF">HS961_17400</name>
</gene>